<protein>
    <submittedName>
        <fullName evidence="1">Uncharacterized protein</fullName>
    </submittedName>
</protein>
<evidence type="ECO:0000313" key="2">
    <source>
        <dbReference type="Proteomes" id="UP001046870"/>
    </source>
</evidence>
<evidence type="ECO:0000313" key="1">
    <source>
        <dbReference type="EMBL" id="KAG7465800.1"/>
    </source>
</evidence>
<reference evidence="1" key="1">
    <citation type="submission" date="2021-01" db="EMBL/GenBank/DDBJ databases">
        <authorList>
            <person name="Zahm M."/>
            <person name="Roques C."/>
            <person name="Cabau C."/>
            <person name="Klopp C."/>
            <person name="Donnadieu C."/>
            <person name="Jouanno E."/>
            <person name="Lampietro C."/>
            <person name="Louis A."/>
            <person name="Herpin A."/>
            <person name="Echchiki A."/>
            <person name="Berthelot C."/>
            <person name="Parey E."/>
            <person name="Roest-Crollius H."/>
            <person name="Braasch I."/>
            <person name="Postlethwait J."/>
            <person name="Bobe J."/>
            <person name="Montfort J."/>
            <person name="Bouchez O."/>
            <person name="Begum T."/>
            <person name="Mejri S."/>
            <person name="Adams A."/>
            <person name="Chen W.-J."/>
            <person name="Guiguen Y."/>
        </authorList>
    </citation>
    <scope>NUCLEOTIDE SEQUENCE</scope>
    <source>
        <strain evidence="1">YG-15Mar2019-1</strain>
        <tissue evidence="1">Brain</tissue>
    </source>
</reference>
<dbReference type="Proteomes" id="UP001046870">
    <property type="component" value="Chromosome 13"/>
</dbReference>
<proteinExistence type="predicted"/>
<comment type="caution">
    <text evidence="1">The sequence shown here is derived from an EMBL/GenBank/DDBJ whole genome shotgun (WGS) entry which is preliminary data.</text>
</comment>
<keyword evidence="2" id="KW-1185">Reference proteome</keyword>
<gene>
    <name evidence="1" type="ORF">MATL_G00157440</name>
</gene>
<name>A0A9D3PUZ4_MEGAT</name>
<accession>A0A9D3PUZ4</accession>
<dbReference type="AlphaFoldDB" id="A0A9D3PUZ4"/>
<dbReference type="EMBL" id="JAFDVH010000013">
    <property type="protein sequence ID" value="KAG7465800.1"/>
    <property type="molecule type" value="Genomic_DNA"/>
</dbReference>
<organism evidence="1 2">
    <name type="scientific">Megalops atlanticus</name>
    <name type="common">Tarpon</name>
    <name type="synonym">Clupea gigantea</name>
    <dbReference type="NCBI Taxonomy" id="7932"/>
    <lineage>
        <taxon>Eukaryota</taxon>
        <taxon>Metazoa</taxon>
        <taxon>Chordata</taxon>
        <taxon>Craniata</taxon>
        <taxon>Vertebrata</taxon>
        <taxon>Euteleostomi</taxon>
        <taxon>Actinopterygii</taxon>
        <taxon>Neopterygii</taxon>
        <taxon>Teleostei</taxon>
        <taxon>Elopiformes</taxon>
        <taxon>Megalopidae</taxon>
        <taxon>Megalops</taxon>
    </lineage>
</organism>
<sequence>MCGTTDLSQEKGIVLGGGARVLLFLSPYTLSLAPPCYQPINPHTSQAYLHPSNRVLLSTSPPVPSLHFPPAPA</sequence>